<dbReference type="GO" id="GO:0003964">
    <property type="term" value="F:RNA-directed DNA polymerase activity"/>
    <property type="evidence" value="ECO:0007669"/>
    <property type="project" value="UniProtKB-KW"/>
</dbReference>
<comment type="subcellular location">
    <subcellularLocation>
        <location evidence="2">Cell membrane</location>
        <topology evidence="2">Multi-pass membrane protein</topology>
    </subcellularLocation>
    <subcellularLocation>
        <location evidence="1">Mitochondrion</location>
    </subcellularLocation>
</comment>
<evidence type="ECO:0000259" key="22">
    <source>
        <dbReference type="PROSITE" id="PS50013"/>
    </source>
</evidence>
<dbReference type="FunFam" id="1.20.1250.20:FF:000065">
    <property type="entry name" value="Putative MFS pantothenate transporter"/>
    <property type="match status" value="1"/>
</dbReference>
<dbReference type="CDD" id="cd00303">
    <property type="entry name" value="retropepsin_like"/>
    <property type="match status" value="1"/>
</dbReference>
<dbReference type="Pfam" id="PF00078">
    <property type="entry name" value="RVT_1"/>
    <property type="match status" value="1"/>
</dbReference>
<feature type="domain" description="Major facilitator superfamily (MFS) profile" evidence="24">
    <location>
        <begin position="1641"/>
        <end position="2056"/>
    </location>
</feature>
<feature type="domain" description="Chromo" evidence="22">
    <location>
        <begin position="1541"/>
        <end position="1601"/>
    </location>
</feature>
<dbReference type="PROSITE" id="PS50158">
    <property type="entry name" value="ZF_CCHC"/>
    <property type="match status" value="1"/>
</dbReference>
<feature type="domain" description="Reverse transcriptase" evidence="25">
    <location>
        <begin position="652"/>
        <end position="832"/>
    </location>
</feature>
<dbReference type="SMART" id="SM00298">
    <property type="entry name" value="CHROMO"/>
    <property type="match status" value="1"/>
</dbReference>
<dbReference type="PROSITE" id="PS50850">
    <property type="entry name" value="MFS"/>
    <property type="match status" value="1"/>
</dbReference>
<dbReference type="InterPro" id="IPR036875">
    <property type="entry name" value="Znf_CCHC_sf"/>
</dbReference>
<dbReference type="InterPro" id="IPR012337">
    <property type="entry name" value="RNaseH-like_sf"/>
</dbReference>
<feature type="domain" description="CCHC-type" evidence="23">
    <location>
        <begin position="322"/>
        <end position="339"/>
    </location>
</feature>
<evidence type="ECO:0000256" key="18">
    <source>
        <dbReference type="ARBA" id="ARBA00037968"/>
    </source>
</evidence>
<feature type="region of interest" description="Disordered" evidence="20">
    <location>
        <begin position="268"/>
        <end position="323"/>
    </location>
</feature>
<keyword evidence="16" id="KW-0496">Mitochondrion</keyword>
<dbReference type="Pfam" id="PF00665">
    <property type="entry name" value="rve"/>
    <property type="match status" value="1"/>
</dbReference>
<feature type="transmembrane region" description="Helical" evidence="21">
    <location>
        <begin position="1964"/>
        <end position="1986"/>
    </location>
</feature>
<feature type="transmembrane region" description="Helical" evidence="21">
    <location>
        <begin position="1862"/>
        <end position="1881"/>
    </location>
</feature>
<dbReference type="GO" id="GO:0008270">
    <property type="term" value="F:zinc ion binding"/>
    <property type="evidence" value="ECO:0007669"/>
    <property type="project" value="UniProtKB-KW"/>
</dbReference>
<dbReference type="InterPro" id="IPR000477">
    <property type="entry name" value="RT_dom"/>
</dbReference>
<evidence type="ECO:0000256" key="20">
    <source>
        <dbReference type="SAM" id="MobiDB-lite"/>
    </source>
</evidence>
<dbReference type="EC" id="2.7.7.49" evidence="4"/>
<evidence type="ECO:0000256" key="9">
    <source>
        <dbReference type="ARBA" id="ARBA00022695"/>
    </source>
</evidence>
<evidence type="ECO:0000256" key="5">
    <source>
        <dbReference type="ARBA" id="ARBA00022448"/>
    </source>
</evidence>
<keyword evidence="28" id="KW-1185">Reference proteome</keyword>
<dbReference type="GO" id="GO:0004519">
    <property type="term" value="F:endonuclease activity"/>
    <property type="evidence" value="ECO:0007669"/>
    <property type="project" value="UniProtKB-KW"/>
</dbReference>
<dbReference type="InterPro" id="IPR041373">
    <property type="entry name" value="RT_RNaseH"/>
</dbReference>
<feature type="compositionally biased region" description="Basic and acidic residues" evidence="20">
    <location>
        <begin position="313"/>
        <end position="323"/>
    </location>
</feature>
<dbReference type="InterPro" id="IPR036259">
    <property type="entry name" value="MFS_trans_sf"/>
</dbReference>
<feature type="compositionally biased region" description="Basic and acidic residues" evidence="20">
    <location>
        <begin position="268"/>
        <end position="281"/>
    </location>
</feature>
<gene>
    <name evidence="27" type="primary">Tf2-6-4</name>
    <name evidence="27" type="ORF">CGGC5_v011593</name>
</gene>
<dbReference type="GO" id="GO:0016787">
    <property type="term" value="F:hydrolase activity"/>
    <property type="evidence" value="ECO:0007669"/>
    <property type="project" value="UniProtKB-KW"/>
</dbReference>
<dbReference type="InterPro" id="IPR001584">
    <property type="entry name" value="Integrase_cat-core"/>
</dbReference>
<dbReference type="InterPro" id="IPR043502">
    <property type="entry name" value="DNA/RNA_pol_sf"/>
</dbReference>
<evidence type="ECO:0000313" key="27">
    <source>
        <dbReference type="EMBL" id="KAF4481096.1"/>
    </source>
</evidence>
<feature type="transmembrane region" description="Helical" evidence="21">
    <location>
        <begin position="2032"/>
        <end position="2052"/>
    </location>
</feature>
<dbReference type="GO" id="GO:0005886">
    <property type="term" value="C:plasma membrane"/>
    <property type="evidence" value="ECO:0007669"/>
    <property type="project" value="UniProtKB-SubCell"/>
</dbReference>
<keyword evidence="5" id="KW-0813">Transport</keyword>
<evidence type="ECO:0000256" key="12">
    <source>
        <dbReference type="ARBA" id="ARBA00022801"/>
    </source>
</evidence>
<dbReference type="InterPro" id="IPR020846">
    <property type="entry name" value="MFS_dom"/>
</dbReference>
<dbReference type="GO" id="GO:0022857">
    <property type="term" value="F:transmembrane transporter activity"/>
    <property type="evidence" value="ECO:0007669"/>
    <property type="project" value="InterPro"/>
</dbReference>
<evidence type="ECO:0000256" key="2">
    <source>
        <dbReference type="ARBA" id="ARBA00004651"/>
    </source>
</evidence>
<dbReference type="Proteomes" id="UP000011096">
    <property type="component" value="Unassembled WGS sequence"/>
</dbReference>
<evidence type="ECO:0000259" key="25">
    <source>
        <dbReference type="PROSITE" id="PS50878"/>
    </source>
</evidence>
<evidence type="ECO:0000259" key="23">
    <source>
        <dbReference type="PROSITE" id="PS50158"/>
    </source>
</evidence>
<keyword evidence="7" id="KW-0808">Transferase</keyword>
<dbReference type="Gene3D" id="2.40.70.10">
    <property type="entry name" value="Acid Proteases"/>
    <property type="match status" value="1"/>
</dbReference>
<evidence type="ECO:0000256" key="19">
    <source>
        <dbReference type="PROSITE-ProRule" id="PRU00047"/>
    </source>
</evidence>
<dbReference type="PROSITE" id="PS50013">
    <property type="entry name" value="CHROMO_2"/>
    <property type="match status" value="1"/>
</dbReference>
<keyword evidence="19" id="KW-0479">Metal-binding</keyword>
<dbReference type="SUPFAM" id="SSF53098">
    <property type="entry name" value="Ribonuclease H-like"/>
    <property type="match status" value="1"/>
</dbReference>
<reference evidence="27 28" key="1">
    <citation type="submission" date="2012-08" db="EMBL/GenBank/DDBJ databases">
        <authorList>
            <person name="Gan P.H.P."/>
            <person name="Ikeda K."/>
            <person name="Irieda H."/>
            <person name="Narusaka M."/>
            <person name="O'Connell R.J."/>
            <person name="Narusaka Y."/>
            <person name="Takano Y."/>
            <person name="Kubo Y."/>
            <person name="Shirasu K."/>
        </authorList>
    </citation>
    <scope>NUCLEOTIDE SEQUENCE [LARGE SCALE GENOMIC DNA]</scope>
    <source>
        <strain evidence="27 28">Nara gc5</strain>
    </source>
</reference>
<dbReference type="EMBL" id="ANPB02000006">
    <property type="protein sequence ID" value="KAF4481096.1"/>
    <property type="molecule type" value="Genomic_DNA"/>
</dbReference>
<dbReference type="CDD" id="cd01647">
    <property type="entry name" value="RT_LTR"/>
    <property type="match status" value="1"/>
</dbReference>
<feature type="transmembrane region" description="Helical" evidence="21">
    <location>
        <begin position="1998"/>
        <end position="2020"/>
    </location>
</feature>
<dbReference type="GO" id="GO:0003723">
    <property type="term" value="F:RNA binding"/>
    <property type="evidence" value="ECO:0007669"/>
    <property type="project" value="UniProtKB-KW"/>
</dbReference>
<dbReference type="Gene3D" id="4.10.60.10">
    <property type="entry name" value="Zinc finger, CCHC-type"/>
    <property type="match status" value="1"/>
</dbReference>
<keyword evidence="19" id="KW-0862">Zinc</keyword>
<evidence type="ECO:0000256" key="1">
    <source>
        <dbReference type="ARBA" id="ARBA00004173"/>
    </source>
</evidence>
<accession>A0A7J6IX55</accession>
<keyword evidence="8 21" id="KW-0812">Transmembrane</keyword>
<dbReference type="InterPro" id="IPR050951">
    <property type="entry name" value="Retrovirus_Pol_polyprotein"/>
</dbReference>
<evidence type="ECO:0000256" key="14">
    <source>
        <dbReference type="ARBA" id="ARBA00022918"/>
    </source>
</evidence>
<evidence type="ECO:0000256" key="8">
    <source>
        <dbReference type="ARBA" id="ARBA00022692"/>
    </source>
</evidence>
<dbReference type="InterPro" id="IPR036397">
    <property type="entry name" value="RNaseH_sf"/>
</dbReference>
<dbReference type="OrthoDB" id="3341476at2759"/>
<evidence type="ECO:0000256" key="10">
    <source>
        <dbReference type="ARBA" id="ARBA00022722"/>
    </source>
</evidence>
<comment type="subunit">
    <text evidence="3">Component of the NuA4 histone acetyltransferase complex.</text>
</comment>
<keyword evidence="17 21" id="KW-0472">Membrane</keyword>
<keyword evidence="10" id="KW-0540">Nuclease</keyword>
<comment type="similarity">
    <text evidence="18">Belongs to the major facilitator superfamily. Allantoate permease family.</text>
</comment>
<dbReference type="SUPFAM" id="SSF54160">
    <property type="entry name" value="Chromo domain-like"/>
    <property type="match status" value="1"/>
</dbReference>
<dbReference type="FunFam" id="1.20.1250.20:FF:000386">
    <property type="entry name" value="MFS general substrate transporter"/>
    <property type="match status" value="1"/>
</dbReference>
<feature type="transmembrane region" description="Helical" evidence="21">
    <location>
        <begin position="1909"/>
        <end position="1928"/>
    </location>
</feature>
<dbReference type="PROSITE" id="PS50994">
    <property type="entry name" value="INTEGRASE"/>
    <property type="match status" value="1"/>
</dbReference>
<dbReference type="InParanoid" id="A0A7J6IX55"/>
<evidence type="ECO:0000256" key="3">
    <source>
        <dbReference type="ARBA" id="ARBA00011353"/>
    </source>
</evidence>
<dbReference type="SUPFAM" id="SSF57756">
    <property type="entry name" value="Retrovirus zinc finger-like domains"/>
    <property type="match status" value="1"/>
</dbReference>
<feature type="transmembrane region" description="Helical" evidence="21">
    <location>
        <begin position="1768"/>
        <end position="1788"/>
    </location>
</feature>
<dbReference type="Pfam" id="PF00098">
    <property type="entry name" value="zf-CCHC"/>
    <property type="match status" value="1"/>
</dbReference>
<dbReference type="GO" id="GO:0005739">
    <property type="term" value="C:mitochondrion"/>
    <property type="evidence" value="ECO:0007669"/>
    <property type="project" value="UniProtKB-SubCell"/>
</dbReference>
<dbReference type="CDD" id="cd09274">
    <property type="entry name" value="RNase_HI_RT_Ty3"/>
    <property type="match status" value="1"/>
</dbReference>
<keyword evidence="9" id="KW-0548">Nucleotidyltransferase</keyword>
<evidence type="ECO:0000256" key="17">
    <source>
        <dbReference type="ARBA" id="ARBA00023136"/>
    </source>
</evidence>
<dbReference type="InterPro" id="IPR000953">
    <property type="entry name" value="Chromo/chromo_shadow_dom"/>
</dbReference>
<evidence type="ECO:0000256" key="7">
    <source>
        <dbReference type="ARBA" id="ARBA00022679"/>
    </source>
</evidence>
<evidence type="ECO:0000256" key="21">
    <source>
        <dbReference type="SAM" id="Phobius"/>
    </source>
</evidence>
<evidence type="ECO:0000259" key="24">
    <source>
        <dbReference type="PROSITE" id="PS50850"/>
    </source>
</evidence>
<keyword evidence="15 21" id="KW-1133">Transmembrane helix</keyword>
<reference evidence="27 28" key="2">
    <citation type="submission" date="2020-04" db="EMBL/GenBank/DDBJ databases">
        <title>Genome sequencing and assembly of multiple isolates from the Colletotrichum gloeosporioides species complex.</title>
        <authorList>
            <person name="Gan P."/>
            <person name="Shirasu K."/>
        </authorList>
    </citation>
    <scope>NUCLEOTIDE SEQUENCE [LARGE SCALE GENOMIC DNA]</scope>
    <source>
        <strain evidence="27 28">Nara gc5</strain>
    </source>
</reference>
<keyword evidence="11" id="KW-0255">Endonuclease</keyword>
<dbReference type="InterPro" id="IPR001878">
    <property type="entry name" value="Znf_CCHC"/>
</dbReference>
<dbReference type="RefSeq" id="XP_066008246.1">
    <property type="nucleotide sequence ID" value="XM_066152551.1"/>
</dbReference>
<dbReference type="InterPro" id="IPR011701">
    <property type="entry name" value="MFS"/>
</dbReference>
<evidence type="ECO:0000256" key="4">
    <source>
        <dbReference type="ARBA" id="ARBA00012493"/>
    </source>
</evidence>
<feature type="region of interest" description="Disordered" evidence="20">
    <location>
        <begin position="1596"/>
        <end position="1621"/>
    </location>
</feature>
<feature type="transmembrane region" description="Helical" evidence="21">
    <location>
        <begin position="1940"/>
        <end position="1958"/>
    </location>
</feature>
<dbReference type="GO" id="GO:0015074">
    <property type="term" value="P:DNA integration"/>
    <property type="evidence" value="ECO:0007669"/>
    <property type="project" value="InterPro"/>
</dbReference>
<dbReference type="Gene3D" id="2.40.50.40">
    <property type="match status" value="1"/>
</dbReference>
<evidence type="ECO:0000256" key="16">
    <source>
        <dbReference type="ARBA" id="ARBA00023128"/>
    </source>
</evidence>
<dbReference type="FunFam" id="3.30.70.270:FF:000020">
    <property type="entry name" value="Transposon Tf2-6 polyprotein-like Protein"/>
    <property type="match status" value="1"/>
</dbReference>
<protein>
    <recommendedName>
        <fullName evidence="4">RNA-directed DNA polymerase</fullName>
        <ecNumber evidence="4">2.7.7.49</ecNumber>
    </recommendedName>
</protein>
<comment type="caution">
    <text evidence="27">The sequence shown here is derived from an EMBL/GenBank/DDBJ whole genome shotgun (WGS) entry which is preliminary data.</text>
</comment>
<dbReference type="Pfam" id="PF17921">
    <property type="entry name" value="Integrase_H2C2"/>
    <property type="match status" value="1"/>
</dbReference>
<keyword evidence="6" id="KW-1003">Cell membrane</keyword>
<feature type="compositionally biased region" description="Acidic residues" evidence="20">
    <location>
        <begin position="1524"/>
        <end position="1536"/>
    </location>
</feature>
<dbReference type="Pfam" id="PF17917">
    <property type="entry name" value="RT_RNaseH"/>
    <property type="match status" value="1"/>
</dbReference>
<evidence type="ECO:0000256" key="15">
    <source>
        <dbReference type="ARBA" id="ARBA00022989"/>
    </source>
</evidence>
<dbReference type="SMART" id="SM00343">
    <property type="entry name" value="ZnF_C2HC"/>
    <property type="match status" value="1"/>
</dbReference>
<sequence>MDPPEGSVNDAMNAEIDRRINEAVNASVRPLQDQMAQQTAQMTQLLTALNGLMSTDRATPTPLASSVTTPSTADTTIQATSDGITMAARGRRKHQIPNPPKFSGIRKDFQRWFLEMKGKIRRDREAFDCDADIFAYIYARLEGTAQTMASPYYAQGGADGAESSDQFMQYLETRYGDPNAEARALDRLRTIRQKENESFATFLPKFEKELAEGGGGHWADAVRINYLKGALNSTLRDRLISVIDPPKTYPEYARVLMIIGSGLDSRTYQERHERRRYRDADGDTLMAGVSRTKEPRRAAKSQRYRSDSSSSEDNIRPQKDNRKCYNCNKIGHIATRCPKPRRSGPKKVKKVEKAKRREESSDSNAIEELGSSEAEESSGKDDITEWKQFKHHMSSKSAVITTRIHKGTQADALVDTGCDLYSLIDHDLARKLRLPVVDRSERLLGSFSDATGATKATGVVVFNLELCGYDEKIFAYTVRSLGDDLFLGKPWMERNRILYDAAAQRIRHRRGGVDLRLKGEEEPDRVREIRAARLLPGAPFTALYRRAQRDTKRTAGYEVRAISLADIQKALTKKTEKADLKALLPPAILAEFHKLFQPDEAANLPPHRPGVDHKIPIKQDSSGNETVLPWGPLYSMSREELLVLRKTLRDLLDKGFIRASSSEASAPVLFVRKPGGGIRFCVDYRALNELTKRDRYPLPLIQETLRTVSAAKWFTKLDVVAAFHKIRIAEGEEHKTAFRTRYGLFEWLVVPFGLTGAPATFQRYINGVLREYLDDFATAYMDDVLIYSNGSRQDHEAKVKLVLRKLALAGLRLDPHKCAFSVKTVKYLGFIITAGVGISCDPEKLKAIKEWAAPKTVKGVRSFLGFANYYRIFIPAYSEIAGPLISLTKKGVLFHWGKEQEVAFQELKRIFAAKPILHQLDPERTTYVEADCSGFALGGVLSQEDEHGRRHAVAYHSQRLNAAQFNYPIHDKEMLAIISCLRAWRAELQSVNKFKVLSDHKNLKYFMTKQRLTERQSRWAEELSQYNFEIQYRPGSEAVVPDALSRREQDVPTSLEDEREQGRILQLLPEVALTSTRTRRVEAAPSVLVFTDDKELQQLWDQTQGQDQVYQQAYNAVKQRERSFPPSLKLKVQIAECEIDNGNRLLFRDRIWVPGSEDLDSEANTLRTRIVQSSHDSVLSGHPGRDNTLALVSRRFYWPGQSQLVRRFCRNCDGCGRSHIWREHRKGLLKPLPIPQRIRSDLAMDFITDLPLTDKGERYLWVIIDRLGKGVTLEAMESMEAEACAERFLSCHFRFHGVPTSIVSDRGSNWTSRFWRQFCKLLGIEQRLSTAYHPQTDGGPERMNQEIQAYLRNYITYSQKDWANNLPAAQLALCSRDSSAIGMSSFFLEHGYHPEPVRVQEADPEDHGGRREDLARKLVTRLQDVMDMARSTLASTQQRYEELANRKRQPTERLEAGDKVWLHMGHYRSPRPCKKLDWLHHKYTVTKVISPYVVELNVPTAIYPRFHVDTLKRAGNDPLPGQTLDDEQPPPIIDDEGEETWNVESIDAAAWKRRGRGRRREVLVKWEGYAERTWEPIETLQGTEAMEAYEQRYGPAMKHDGDPALAPRTRRRRGAGSPLQWDTFDKSPEERRFLFKLDAVLMTLASLGYFIKYLDQVNINNAFVSGMKEDLSLYGNELNYMQVCWTVGYVIGEIPSNMLLTRIRPRIWIPICEVTWSVLTILLAKCQTSTQIYVLRFFIGLAESTFYPGMQYIIGSWYRKDELAKRSCLFHAMGNVGSMVSGYLMAGAHNLDGVHGYHGWQWLFITNTIVSLPIAISGFFFLPDLPEITKAWYFTPDEIVLAQKRMQLEGRAQRAPYTKAKFVKIFSSWHIWTLVILYIVFNNGNGGNSQPAFPLWLKSEGYSLREVNIYPTITEVVSIITTLIYAWTSDSLFRGARWPAIVFSGLVKIIAYVPLTIWNVPNSLKWACFILCGFGGGISGLTFAWAHEICSDDNEERALVTGAMNQMAYVFQAWLPLVIWQQVEAPAYPKGYPSMVALSIVLIGIAFVIRFLHKREIRLKGALGSNPA</sequence>
<evidence type="ECO:0000256" key="11">
    <source>
        <dbReference type="ARBA" id="ARBA00022759"/>
    </source>
</evidence>
<dbReference type="GO" id="GO:0005634">
    <property type="term" value="C:nucleus"/>
    <property type="evidence" value="ECO:0007669"/>
    <property type="project" value="UniProtKB-ARBA"/>
</dbReference>
<dbReference type="GeneID" id="43616563"/>
<dbReference type="InterPro" id="IPR041588">
    <property type="entry name" value="Integrase_H2C2"/>
</dbReference>
<feature type="domain" description="Integrase catalytic" evidence="26">
    <location>
        <begin position="1229"/>
        <end position="1402"/>
    </location>
</feature>
<name>A0A7J6IX55_COLFN</name>
<keyword evidence="14" id="KW-0695">RNA-directed DNA polymerase</keyword>
<feature type="region of interest" description="Disordered" evidence="20">
    <location>
        <begin position="335"/>
        <end position="381"/>
    </location>
</feature>
<dbReference type="InterPro" id="IPR043128">
    <property type="entry name" value="Rev_trsase/Diguanyl_cyclase"/>
</dbReference>
<dbReference type="PROSITE" id="PS50878">
    <property type="entry name" value="RT_POL"/>
    <property type="match status" value="1"/>
</dbReference>
<dbReference type="InterPro" id="IPR021109">
    <property type="entry name" value="Peptidase_aspartic_dom_sf"/>
</dbReference>
<feature type="compositionally biased region" description="Basic residues" evidence="20">
    <location>
        <begin position="338"/>
        <end position="354"/>
    </location>
</feature>
<dbReference type="PANTHER" id="PTHR37984">
    <property type="entry name" value="PROTEIN CBG26694"/>
    <property type="match status" value="1"/>
</dbReference>
<evidence type="ECO:0000256" key="6">
    <source>
        <dbReference type="ARBA" id="ARBA00022475"/>
    </source>
</evidence>
<feature type="region of interest" description="Disordered" evidence="20">
    <location>
        <begin position="1516"/>
        <end position="1536"/>
    </location>
</feature>
<evidence type="ECO:0000313" key="28">
    <source>
        <dbReference type="Proteomes" id="UP000011096"/>
    </source>
</evidence>
<dbReference type="Pfam" id="PF07690">
    <property type="entry name" value="MFS_1"/>
    <property type="match status" value="1"/>
</dbReference>
<dbReference type="Gene3D" id="1.10.340.70">
    <property type="match status" value="1"/>
</dbReference>
<keyword evidence="19" id="KW-0863">Zinc-finger</keyword>
<dbReference type="Gene3D" id="3.10.10.10">
    <property type="entry name" value="HIV Type 1 Reverse Transcriptase, subunit A, domain 1"/>
    <property type="match status" value="1"/>
</dbReference>
<dbReference type="GO" id="GO:0006338">
    <property type="term" value="P:chromatin remodeling"/>
    <property type="evidence" value="ECO:0007669"/>
    <property type="project" value="UniProtKB-ARBA"/>
</dbReference>
<keyword evidence="13" id="KW-0694">RNA-binding</keyword>
<dbReference type="Gene3D" id="3.30.70.270">
    <property type="match status" value="2"/>
</dbReference>
<evidence type="ECO:0000256" key="13">
    <source>
        <dbReference type="ARBA" id="ARBA00022884"/>
    </source>
</evidence>
<feature type="transmembrane region" description="Helical" evidence="21">
    <location>
        <begin position="1800"/>
        <end position="1822"/>
    </location>
</feature>
<dbReference type="Gene3D" id="3.30.420.10">
    <property type="entry name" value="Ribonuclease H-like superfamily/Ribonuclease H"/>
    <property type="match status" value="1"/>
</dbReference>
<proteinExistence type="inferred from homology"/>
<organism evidence="27 28">
    <name type="scientific">Colletotrichum fructicola (strain Nara gc5)</name>
    <name type="common">Anthracnose fungus</name>
    <name type="synonym">Colletotrichum gloeosporioides (strain Nara gc5)</name>
    <dbReference type="NCBI Taxonomy" id="1213859"/>
    <lineage>
        <taxon>Eukaryota</taxon>
        <taxon>Fungi</taxon>
        <taxon>Dikarya</taxon>
        <taxon>Ascomycota</taxon>
        <taxon>Pezizomycotina</taxon>
        <taxon>Sordariomycetes</taxon>
        <taxon>Hypocreomycetidae</taxon>
        <taxon>Glomerellales</taxon>
        <taxon>Glomerellaceae</taxon>
        <taxon>Colletotrichum</taxon>
        <taxon>Colletotrichum gloeosporioides species complex</taxon>
    </lineage>
</organism>
<dbReference type="InterPro" id="IPR016197">
    <property type="entry name" value="Chromo-like_dom_sf"/>
</dbReference>
<evidence type="ECO:0000259" key="26">
    <source>
        <dbReference type="PROSITE" id="PS50994"/>
    </source>
</evidence>
<keyword evidence="12" id="KW-0378">Hydrolase</keyword>
<feature type="transmembrane region" description="Helical" evidence="21">
    <location>
        <begin position="1730"/>
        <end position="1747"/>
    </location>
</feature>
<dbReference type="SUPFAM" id="SSF56672">
    <property type="entry name" value="DNA/RNA polymerases"/>
    <property type="match status" value="1"/>
</dbReference>
<dbReference type="Gene3D" id="1.20.1250.20">
    <property type="entry name" value="MFS general substrate transporter like domains"/>
    <property type="match status" value="2"/>
</dbReference>
<dbReference type="PANTHER" id="PTHR37984:SF5">
    <property type="entry name" value="PROTEIN NYNRIN-LIKE"/>
    <property type="match status" value="1"/>
</dbReference>
<dbReference type="SUPFAM" id="SSF103473">
    <property type="entry name" value="MFS general substrate transporter"/>
    <property type="match status" value="1"/>
</dbReference>